<sequence length="75" mass="7722">MKSLKRTLQEDDVLEGAQAKFDGRFVYVVGVEGGAHRAQHRVIQALKASAGAFVVATGSHRNAGSAAVASGAMPA</sequence>
<gene>
    <name evidence="1" type="ORF">ARC23_05805</name>
</gene>
<dbReference type="OrthoDB" id="6046020at2"/>
<keyword evidence="2" id="KW-1185">Reference proteome</keyword>
<comment type="caution">
    <text evidence="1">The sequence shown here is derived from an EMBL/GenBank/DDBJ whole genome shotgun (WGS) entry which is preliminary data.</text>
</comment>
<evidence type="ECO:0000313" key="2">
    <source>
        <dbReference type="Proteomes" id="UP000051757"/>
    </source>
</evidence>
<name>A0A0R0B5Z5_9GAMM</name>
<organism evidence="1 2">
    <name type="scientific">Stenotrophomonas beteli</name>
    <dbReference type="NCBI Taxonomy" id="3384461"/>
    <lineage>
        <taxon>Bacteria</taxon>
        <taxon>Pseudomonadati</taxon>
        <taxon>Pseudomonadota</taxon>
        <taxon>Gammaproteobacteria</taxon>
        <taxon>Lysobacterales</taxon>
        <taxon>Lysobacteraceae</taxon>
        <taxon>Stenotrophomonas</taxon>
        <taxon>Stenotrophomonas maltophilia group</taxon>
    </lineage>
</organism>
<proteinExistence type="predicted"/>
<dbReference type="EMBL" id="LLXV01000014">
    <property type="protein sequence ID" value="KRG52672.1"/>
    <property type="molecule type" value="Genomic_DNA"/>
</dbReference>
<accession>A0A0R0B5Z5</accession>
<protein>
    <submittedName>
        <fullName evidence="1">Uncharacterized protein</fullName>
    </submittedName>
</protein>
<dbReference type="AlphaFoldDB" id="A0A0R0B5Z5"/>
<dbReference type="Proteomes" id="UP000051757">
    <property type="component" value="Unassembled WGS sequence"/>
</dbReference>
<reference evidence="1 2" key="1">
    <citation type="journal article" date="2016" name="Front. Microbiol.">
        <title>Genome Sequence of Type Strains of Genus Stenotrophomonas.</title>
        <authorList>
            <person name="Patil P.P."/>
            <person name="Midha S."/>
            <person name="Kumar S."/>
            <person name="Patil P.B."/>
        </authorList>
    </citation>
    <scope>NUCLEOTIDE SEQUENCE [LARGE SCALE GENOMIC DNA]</scope>
    <source>
        <strain evidence="1 2">LMG 978</strain>
    </source>
</reference>
<evidence type="ECO:0000313" key="1">
    <source>
        <dbReference type="EMBL" id="KRG52672.1"/>
    </source>
</evidence>